<dbReference type="Gene3D" id="3.60.40.10">
    <property type="entry name" value="PPM-type phosphatase domain"/>
    <property type="match status" value="1"/>
</dbReference>
<dbReference type="SMART" id="SM00332">
    <property type="entry name" value="PP2Cc"/>
    <property type="match status" value="1"/>
</dbReference>
<dbReference type="Proteomes" id="UP000675920">
    <property type="component" value="Unplaced"/>
</dbReference>
<reference evidence="3" key="1">
    <citation type="journal article" date="2011" name="MBio">
        <title>Reciprocal regulation of cephalosporin resistance in Enterococcus faecalis.</title>
        <authorList>
            <person name="Kristich C.J."/>
            <person name="Little J.L."/>
            <person name="Hall C.L."/>
            <person name="Hoff J.S."/>
        </authorList>
    </citation>
    <scope>NUCLEOTIDE SEQUENCE</scope>
</reference>
<dbReference type="InterPro" id="IPR036457">
    <property type="entry name" value="PPM-type-like_dom_sf"/>
</dbReference>
<dbReference type="InterPro" id="IPR001932">
    <property type="entry name" value="PPM-type_phosphatase-like_dom"/>
</dbReference>
<dbReference type="AlphaFoldDB" id="A0A8B6X1E3"/>
<dbReference type="SMART" id="SM00331">
    <property type="entry name" value="PP2C_SIG"/>
    <property type="match status" value="1"/>
</dbReference>
<evidence type="ECO:0000313" key="3">
    <source>
        <dbReference type="RefSeq" id="WP_028310187.1"/>
    </source>
</evidence>
<dbReference type="CDD" id="cd00143">
    <property type="entry name" value="PP2Cc"/>
    <property type="match status" value="1"/>
</dbReference>
<evidence type="ECO:0000313" key="2">
    <source>
        <dbReference type="Proteomes" id="UP000675920"/>
    </source>
</evidence>
<dbReference type="SUPFAM" id="SSF81606">
    <property type="entry name" value="PP2C-like"/>
    <property type="match status" value="1"/>
</dbReference>
<proteinExistence type="predicted"/>
<organism evidence="2 3">
    <name type="scientific">Derxia gummosa DSM 723</name>
    <dbReference type="NCBI Taxonomy" id="1121388"/>
    <lineage>
        <taxon>Bacteria</taxon>
        <taxon>Pseudomonadati</taxon>
        <taxon>Pseudomonadota</taxon>
        <taxon>Betaproteobacteria</taxon>
        <taxon>Burkholderiales</taxon>
        <taxon>Alcaligenaceae</taxon>
        <taxon>Derxia</taxon>
    </lineage>
</organism>
<dbReference type="OrthoDB" id="9801841at2"/>
<name>A0A8B6X1E3_9BURK</name>
<dbReference type="InterPro" id="IPR015655">
    <property type="entry name" value="PP2C"/>
</dbReference>
<dbReference type="NCBIfam" id="NF033484">
    <property type="entry name" value="Stp1_PP2C_phos"/>
    <property type="match status" value="1"/>
</dbReference>
<dbReference type="GO" id="GO:0004722">
    <property type="term" value="F:protein serine/threonine phosphatase activity"/>
    <property type="evidence" value="ECO:0007669"/>
    <property type="project" value="InterPro"/>
</dbReference>
<evidence type="ECO:0000259" key="1">
    <source>
        <dbReference type="PROSITE" id="PS51746"/>
    </source>
</evidence>
<dbReference type="PROSITE" id="PS51746">
    <property type="entry name" value="PPM_2"/>
    <property type="match status" value="1"/>
</dbReference>
<sequence length="278" mass="30276">MPDSLKLEFVSVTDPGVVRQQNEDSVAIVPEVGLAVLADGMGGYNAGEVASTLTTHLLSRDLAEDLAAVYSARDRFDLHSLHGLLRDHITDVNRAVYDAAHSQEELSGMGTTLVMALFHGDCVTIAHVGDSRAYRYRRGKLEQVTRDHSLLQEQIDAGLISELEARFSMHKNLVTRAVGVDPVVEPDIIEVDTEPDDIFLLCSDGLTDMVEDVGIAALMTAYQEADARLDELATGLVRTANDHGGRDNVSVILARVDAGGERPKRLLSRMTDWLKSQG</sequence>
<accession>A0A8B6X1E3</accession>
<dbReference type="RefSeq" id="WP_028310187.1">
    <property type="nucleotide sequence ID" value="NZ_AXWS01000007.1"/>
</dbReference>
<feature type="domain" description="PPM-type phosphatase" evidence="1">
    <location>
        <begin position="8"/>
        <end position="256"/>
    </location>
</feature>
<dbReference type="PANTHER" id="PTHR47992">
    <property type="entry name" value="PROTEIN PHOSPHATASE"/>
    <property type="match status" value="1"/>
</dbReference>
<dbReference type="Pfam" id="PF13672">
    <property type="entry name" value="PP2C_2"/>
    <property type="match status" value="1"/>
</dbReference>
<protein>
    <submittedName>
        <fullName evidence="3">Stp1/IreP family PP2C-type Ser/Thr phosphatase</fullName>
    </submittedName>
</protein>
<keyword evidence="2" id="KW-1185">Reference proteome</keyword>
<reference evidence="3" key="2">
    <citation type="submission" date="2025-08" db="UniProtKB">
        <authorList>
            <consortium name="RefSeq"/>
        </authorList>
    </citation>
    <scope>IDENTIFICATION</scope>
</reference>